<proteinExistence type="predicted"/>
<reference evidence="1" key="2">
    <citation type="journal article" date="2015" name="Data Brief">
        <title>Shoot transcriptome of the giant reed, Arundo donax.</title>
        <authorList>
            <person name="Barrero R.A."/>
            <person name="Guerrero F.D."/>
            <person name="Moolhuijzen P."/>
            <person name="Goolsby J.A."/>
            <person name="Tidwell J."/>
            <person name="Bellgard S.E."/>
            <person name="Bellgard M.I."/>
        </authorList>
    </citation>
    <scope>NUCLEOTIDE SEQUENCE</scope>
    <source>
        <tissue evidence="1">Shoot tissue taken approximately 20 cm above the soil surface</tissue>
    </source>
</reference>
<dbReference type="AlphaFoldDB" id="A0A0A9ETY0"/>
<dbReference type="EMBL" id="GBRH01195432">
    <property type="protein sequence ID" value="JAE02464.1"/>
    <property type="molecule type" value="Transcribed_RNA"/>
</dbReference>
<name>A0A0A9ETY0_ARUDO</name>
<evidence type="ECO:0000313" key="1">
    <source>
        <dbReference type="EMBL" id="JAE02464.1"/>
    </source>
</evidence>
<organism evidence="1">
    <name type="scientific">Arundo donax</name>
    <name type="common">Giant reed</name>
    <name type="synonym">Donax arundinaceus</name>
    <dbReference type="NCBI Taxonomy" id="35708"/>
    <lineage>
        <taxon>Eukaryota</taxon>
        <taxon>Viridiplantae</taxon>
        <taxon>Streptophyta</taxon>
        <taxon>Embryophyta</taxon>
        <taxon>Tracheophyta</taxon>
        <taxon>Spermatophyta</taxon>
        <taxon>Magnoliopsida</taxon>
        <taxon>Liliopsida</taxon>
        <taxon>Poales</taxon>
        <taxon>Poaceae</taxon>
        <taxon>PACMAD clade</taxon>
        <taxon>Arundinoideae</taxon>
        <taxon>Arundineae</taxon>
        <taxon>Arundo</taxon>
    </lineage>
</organism>
<protein>
    <submittedName>
        <fullName evidence="1">Uncharacterized protein</fullName>
    </submittedName>
</protein>
<reference evidence="1" key="1">
    <citation type="submission" date="2014-09" db="EMBL/GenBank/DDBJ databases">
        <authorList>
            <person name="Magalhaes I.L.F."/>
            <person name="Oliveira U."/>
            <person name="Santos F.R."/>
            <person name="Vidigal T.H.D.A."/>
            <person name="Brescovit A.D."/>
            <person name="Santos A.J."/>
        </authorList>
    </citation>
    <scope>NUCLEOTIDE SEQUENCE</scope>
    <source>
        <tissue evidence="1">Shoot tissue taken approximately 20 cm above the soil surface</tissue>
    </source>
</reference>
<sequence>MHRCILLASYNICSLRPTQSVVFVLSQTILSLTKFIEKNINIYDTKYICYENIFYGEPNDTYLVSYTLILFCINVIKLEMV</sequence>
<accession>A0A0A9ETY0</accession>